<comment type="caution">
    <text evidence="1">The sequence shown here is derived from an EMBL/GenBank/DDBJ whole genome shotgun (WGS) entry which is preliminary data.</text>
</comment>
<accession>A0A843WZT3</accession>
<proteinExistence type="predicted"/>
<name>A0A843WZT3_COLES</name>
<dbReference type="AlphaFoldDB" id="A0A843WZT3"/>
<evidence type="ECO:0000313" key="1">
    <source>
        <dbReference type="EMBL" id="MQM13977.1"/>
    </source>
</evidence>
<reference evidence="1" key="1">
    <citation type="submission" date="2017-07" db="EMBL/GenBank/DDBJ databases">
        <title>Taro Niue Genome Assembly and Annotation.</title>
        <authorList>
            <person name="Atibalentja N."/>
            <person name="Keating K."/>
            <person name="Fields C.J."/>
        </authorList>
    </citation>
    <scope>NUCLEOTIDE SEQUENCE</scope>
    <source>
        <strain evidence="1">Niue_2</strain>
        <tissue evidence="1">Leaf</tissue>
    </source>
</reference>
<dbReference type="Proteomes" id="UP000652761">
    <property type="component" value="Unassembled WGS sequence"/>
</dbReference>
<sequence length="127" mass="13697">MKATDLGVALRMRQADPSHSASERAVSRRRILKATGDPVAFRPLKTKAMVSGVLVLVEIANSGVHMVCVYVVSSTTPTVVISPVGYPSRLAETMETRLAQTMETRLVQTMETRGVGGDEDKHVGEDS</sequence>
<dbReference type="EMBL" id="NMUH01005908">
    <property type="protein sequence ID" value="MQM13977.1"/>
    <property type="molecule type" value="Genomic_DNA"/>
</dbReference>
<gene>
    <name evidence="1" type="ORF">Taro_046903</name>
</gene>
<organism evidence="1 2">
    <name type="scientific">Colocasia esculenta</name>
    <name type="common">Wild taro</name>
    <name type="synonym">Arum esculentum</name>
    <dbReference type="NCBI Taxonomy" id="4460"/>
    <lineage>
        <taxon>Eukaryota</taxon>
        <taxon>Viridiplantae</taxon>
        <taxon>Streptophyta</taxon>
        <taxon>Embryophyta</taxon>
        <taxon>Tracheophyta</taxon>
        <taxon>Spermatophyta</taxon>
        <taxon>Magnoliopsida</taxon>
        <taxon>Liliopsida</taxon>
        <taxon>Araceae</taxon>
        <taxon>Aroideae</taxon>
        <taxon>Colocasieae</taxon>
        <taxon>Colocasia</taxon>
    </lineage>
</organism>
<protein>
    <submittedName>
        <fullName evidence="1">Uncharacterized protein</fullName>
    </submittedName>
</protein>
<evidence type="ECO:0000313" key="2">
    <source>
        <dbReference type="Proteomes" id="UP000652761"/>
    </source>
</evidence>
<keyword evidence="2" id="KW-1185">Reference proteome</keyword>